<sequence>MPEQPRFDPTAQGIYRDLLVTGDGVAHLHFRAWDIAIAEGLPVGTCAKCGAELTGQYGRRHGRITWYEATCSGRRGEGGSTVPGCGHEYAMPNGQVLRGSSRHDHMPAGWWEKRTEALKAASDQ</sequence>
<evidence type="ECO:0000313" key="1">
    <source>
        <dbReference type="EMBL" id="GIG10190.1"/>
    </source>
</evidence>
<evidence type="ECO:0000313" key="2">
    <source>
        <dbReference type="Proteomes" id="UP000630887"/>
    </source>
</evidence>
<proteinExistence type="predicted"/>
<organism evidence="1 2">
    <name type="scientific">Catellatospora coxensis</name>
    <dbReference type="NCBI Taxonomy" id="310354"/>
    <lineage>
        <taxon>Bacteria</taxon>
        <taxon>Bacillati</taxon>
        <taxon>Actinomycetota</taxon>
        <taxon>Actinomycetes</taxon>
        <taxon>Micromonosporales</taxon>
        <taxon>Micromonosporaceae</taxon>
        <taxon>Catellatospora</taxon>
    </lineage>
</organism>
<dbReference type="EMBL" id="BONI01000082">
    <property type="protein sequence ID" value="GIG10190.1"/>
    <property type="molecule type" value="Genomic_DNA"/>
</dbReference>
<dbReference type="Proteomes" id="UP000630887">
    <property type="component" value="Unassembled WGS sequence"/>
</dbReference>
<reference evidence="1 2" key="1">
    <citation type="submission" date="2021-01" db="EMBL/GenBank/DDBJ databases">
        <title>Whole genome shotgun sequence of Catellatospora coxensis NBRC 107359.</title>
        <authorList>
            <person name="Komaki H."/>
            <person name="Tamura T."/>
        </authorList>
    </citation>
    <scope>NUCLEOTIDE SEQUENCE [LARGE SCALE GENOMIC DNA]</scope>
    <source>
        <strain evidence="1 2">NBRC 107359</strain>
    </source>
</reference>
<protein>
    <submittedName>
        <fullName evidence="1">Uncharacterized protein</fullName>
    </submittedName>
</protein>
<keyword evidence="2" id="KW-1185">Reference proteome</keyword>
<dbReference type="RefSeq" id="WP_203698033.1">
    <property type="nucleotide sequence ID" value="NZ_BAAALC010000003.1"/>
</dbReference>
<gene>
    <name evidence="1" type="ORF">Cco03nite_68900</name>
</gene>
<comment type="caution">
    <text evidence="1">The sequence shown here is derived from an EMBL/GenBank/DDBJ whole genome shotgun (WGS) entry which is preliminary data.</text>
</comment>
<dbReference type="AlphaFoldDB" id="A0A8J3L0D9"/>
<accession>A0A8J3L0D9</accession>
<name>A0A8J3L0D9_9ACTN</name>